<evidence type="ECO:0000256" key="1">
    <source>
        <dbReference type="ARBA" id="ARBA00009004"/>
    </source>
</evidence>
<evidence type="ECO:0000256" key="2">
    <source>
        <dbReference type="PIRNR" id="PIRNR038934"/>
    </source>
</evidence>
<dbReference type="InterPro" id="IPR036249">
    <property type="entry name" value="Thioredoxin-like_sf"/>
</dbReference>
<proteinExistence type="inferred from homology"/>
<dbReference type="EMBL" id="CP124755">
    <property type="protein sequence ID" value="WGZ89391.1"/>
    <property type="molecule type" value="Genomic_DNA"/>
</dbReference>
<dbReference type="InterPro" id="IPR010893">
    <property type="entry name" value="NiFe-hyd_mat_HyaE"/>
</dbReference>
<evidence type="ECO:0000313" key="3">
    <source>
        <dbReference type="EMBL" id="WGZ89391.1"/>
    </source>
</evidence>
<accession>A0AA95H190</accession>
<dbReference type="Gene3D" id="3.40.30.10">
    <property type="entry name" value="Glutaredoxin"/>
    <property type="match status" value="1"/>
</dbReference>
<organism evidence="3">
    <name type="scientific">Candidatus Thiocaldithrix dubininis</name>
    <dbReference type="NCBI Taxonomy" id="3080823"/>
    <lineage>
        <taxon>Bacteria</taxon>
        <taxon>Pseudomonadati</taxon>
        <taxon>Pseudomonadota</taxon>
        <taxon>Gammaproteobacteria</taxon>
        <taxon>Thiotrichales</taxon>
        <taxon>Thiotrichaceae</taxon>
        <taxon>Candidatus Thiocaldithrix</taxon>
    </lineage>
</organism>
<dbReference type="SUPFAM" id="SSF52833">
    <property type="entry name" value="Thioredoxin-like"/>
    <property type="match status" value="1"/>
</dbReference>
<comment type="similarity">
    <text evidence="1 2">Belongs to the HupG/HyaE family.</text>
</comment>
<dbReference type="PIRSF" id="PIRSF038934">
    <property type="entry name" value="HyaE_HupG"/>
    <property type="match status" value="1"/>
</dbReference>
<gene>
    <name evidence="3" type="ORF">QJT80_07685</name>
</gene>
<name>A0AA95H190_9GAMM</name>
<dbReference type="AlphaFoldDB" id="A0AA95H190"/>
<dbReference type="Pfam" id="PF07449">
    <property type="entry name" value="HyaE"/>
    <property type="match status" value="1"/>
</dbReference>
<dbReference type="Proteomes" id="UP001300672">
    <property type="component" value="Chromosome"/>
</dbReference>
<sequence length="140" mass="15433">MSLIERLNTDLAYPLLSNAEQRAAFAQPLANAVIFLPNNPQHYPETLDVAIVLPELVKIFQGQLKPAVADWDYAKVLAAEYAITEWPALLFLRHGEYLGSITRVRDWSVYLSKIKTLLAAEPSKKPGIGVAVVSANTACQ</sequence>
<protein>
    <recommendedName>
        <fullName evidence="2">Hydrogenase expression/formation protein</fullName>
    </recommendedName>
</protein>
<reference evidence="3" key="1">
    <citation type="journal article" date="2023" name="Int. J. Mol. Sci.">
        <title>Metagenomics Revealed a New Genus 'Candidatus Thiocaldithrix dubininis' gen. nov., sp. nov. and a New Species 'Candidatus Thiothrix putei' sp. nov. in the Family Thiotrichaceae, Some Members of Which Have Traits of Both Na+- and H+-Motive Energetics.</title>
        <authorList>
            <person name="Ravin N.V."/>
            <person name="Muntyan M.S."/>
            <person name="Smolyakov D.D."/>
            <person name="Rudenko T.S."/>
            <person name="Beletsky A.V."/>
            <person name="Mardanov A.V."/>
            <person name="Grabovich M.Y."/>
        </authorList>
    </citation>
    <scope>NUCLEOTIDE SEQUENCE</scope>
    <source>
        <strain evidence="3">GKL-01</strain>
    </source>
</reference>
<dbReference type="KEGG" id="tdu:QJT80_07685"/>
<reference evidence="3" key="2">
    <citation type="submission" date="2023-04" db="EMBL/GenBank/DDBJ databases">
        <authorList>
            <person name="Beletskiy A.V."/>
            <person name="Mardanov A.V."/>
            <person name="Ravin N.V."/>
        </authorList>
    </citation>
    <scope>NUCLEOTIDE SEQUENCE</scope>
    <source>
        <strain evidence="3">GKL-01</strain>
    </source>
</reference>